<accession>A0A0C3G6E6</accession>
<organism evidence="1 2">
    <name type="scientific">Piloderma croceum (strain F 1598)</name>
    <dbReference type="NCBI Taxonomy" id="765440"/>
    <lineage>
        <taxon>Eukaryota</taxon>
        <taxon>Fungi</taxon>
        <taxon>Dikarya</taxon>
        <taxon>Basidiomycota</taxon>
        <taxon>Agaricomycotina</taxon>
        <taxon>Agaricomycetes</taxon>
        <taxon>Agaricomycetidae</taxon>
        <taxon>Atheliales</taxon>
        <taxon>Atheliaceae</taxon>
        <taxon>Piloderma</taxon>
    </lineage>
</organism>
<dbReference type="OrthoDB" id="3293449at2759"/>
<dbReference type="InParanoid" id="A0A0C3G6E6"/>
<proteinExistence type="predicted"/>
<sequence length="189" mass="21179">MHLFNIPDPQLISESASIIRTHPVWTHSFQSLDVYMYPNTSPPEGRQAATVAVLNGYNLRVFHADLQHPTECGITSYSLQTHDPPRVHARNCLSSKRVFFCKDNMLHTCAIPAEQGLREELLQAGKPSSELYSLKAQSVVVNEATVEGKLRVQDISWDEASGRLCLLAGQHHDYEASKRSPLQIVIVDF</sequence>
<dbReference type="HOGENOM" id="CLU_1434947_0_0_1"/>
<evidence type="ECO:0000313" key="2">
    <source>
        <dbReference type="Proteomes" id="UP000054166"/>
    </source>
</evidence>
<name>A0A0C3G6E6_PILCF</name>
<gene>
    <name evidence="1" type="ORF">PILCRDRAFT_319908</name>
</gene>
<protein>
    <submittedName>
        <fullName evidence="1">Uncharacterized protein</fullName>
    </submittedName>
</protein>
<evidence type="ECO:0000313" key="1">
    <source>
        <dbReference type="EMBL" id="KIM86231.1"/>
    </source>
</evidence>
<dbReference type="AlphaFoldDB" id="A0A0C3G6E6"/>
<reference evidence="1 2" key="1">
    <citation type="submission" date="2014-04" db="EMBL/GenBank/DDBJ databases">
        <authorList>
            <consortium name="DOE Joint Genome Institute"/>
            <person name="Kuo A."/>
            <person name="Tarkka M."/>
            <person name="Buscot F."/>
            <person name="Kohler A."/>
            <person name="Nagy L.G."/>
            <person name="Floudas D."/>
            <person name="Copeland A."/>
            <person name="Barry K.W."/>
            <person name="Cichocki N."/>
            <person name="Veneault-Fourrey C."/>
            <person name="LaButti K."/>
            <person name="Lindquist E.A."/>
            <person name="Lipzen A."/>
            <person name="Lundell T."/>
            <person name="Morin E."/>
            <person name="Murat C."/>
            <person name="Sun H."/>
            <person name="Tunlid A."/>
            <person name="Henrissat B."/>
            <person name="Grigoriev I.V."/>
            <person name="Hibbett D.S."/>
            <person name="Martin F."/>
            <person name="Nordberg H.P."/>
            <person name="Cantor M.N."/>
            <person name="Hua S.X."/>
        </authorList>
    </citation>
    <scope>NUCLEOTIDE SEQUENCE [LARGE SCALE GENOMIC DNA]</scope>
    <source>
        <strain evidence="1 2">F 1598</strain>
    </source>
</reference>
<keyword evidence="2" id="KW-1185">Reference proteome</keyword>
<dbReference type="Proteomes" id="UP000054166">
    <property type="component" value="Unassembled WGS sequence"/>
</dbReference>
<dbReference type="EMBL" id="KN832982">
    <property type="protein sequence ID" value="KIM86231.1"/>
    <property type="molecule type" value="Genomic_DNA"/>
</dbReference>
<reference evidence="2" key="2">
    <citation type="submission" date="2015-01" db="EMBL/GenBank/DDBJ databases">
        <title>Evolutionary Origins and Diversification of the Mycorrhizal Mutualists.</title>
        <authorList>
            <consortium name="DOE Joint Genome Institute"/>
            <consortium name="Mycorrhizal Genomics Consortium"/>
            <person name="Kohler A."/>
            <person name="Kuo A."/>
            <person name="Nagy L.G."/>
            <person name="Floudas D."/>
            <person name="Copeland A."/>
            <person name="Barry K.W."/>
            <person name="Cichocki N."/>
            <person name="Veneault-Fourrey C."/>
            <person name="LaButti K."/>
            <person name="Lindquist E.A."/>
            <person name="Lipzen A."/>
            <person name="Lundell T."/>
            <person name="Morin E."/>
            <person name="Murat C."/>
            <person name="Riley R."/>
            <person name="Ohm R."/>
            <person name="Sun H."/>
            <person name="Tunlid A."/>
            <person name="Henrissat B."/>
            <person name="Grigoriev I.V."/>
            <person name="Hibbett D.S."/>
            <person name="Martin F."/>
        </authorList>
    </citation>
    <scope>NUCLEOTIDE SEQUENCE [LARGE SCALE GENOMIC DNA]</scope>
    <source>
        <strain evidence="2">F 1598</strain>
    </source>
</reference>